<dbReference type="Gene3D" id="3.40.50.1450">
    <property type="entry name" value="HybD-like"/>
    <property type="match status" value="1"/>
</dbReference>
<gene>
    <name evidence="4" type="ORF">GJQ69_00500</name>
    <name evidence="5" type="ORF">GKP14_04270</name>
</gene>
<evidence type="ECO:0000256" key="3">
    <source>
        <dbReference type="ARBA" id="ARBA00023145"/>
    </source>
</evidence>
<name>A0A859DMZ1_9FIRM</name>
<keyword evidence="2" id="KW-0378">Hydrolase</keyword>
<reference evidence="5" key="2">
    <citation type="journal article" date="2021" name="Appl. Environ. Microbiol.">
        <title>Adaptability of a Caproate-Producing Bacterium Contributes to Its Dominance in an Anaerobic Fermentation System.</title>
        <authorList>
            <person name="Wang H."/>
            <person name="Gu Y."/>
            <person name="Zhou W."/>
            <person name="Zhao D."/>
            <person name="Qiao Z."/>
            <person name="Zheng J."/>
            <person name="Gao J."/>
            <person name="Chen X."/>
            <person name="Ren C."/>
            <person name="Xu Y."/>
        </authorList>
    </citation>
    <scope>NUCLEOTIDE SEQUENCE</scope>
    <source>
        <strain evidence="5">JNU-WLY1368</strain>
    </source>
</reference>
<dbReference type="NCBIfam" id="TIGR01441">
    <property type="entry name" value="GPR"/>
    <property type="match status" value="1"/>
</dbReference>
<accession>A0A859DMZ1</accession>
<dbReference type="AlphaFoldDB" id="A0A859DMZ1"/>
<organism evidence="4 6">
    <name type="scientific">Caproicibacterium lactatifermentans</name>
    <dbReference type="NCBI Taxonomy" id="2666138"/>
    <lineage>
        <taxon>Bacteria</taxon>
        <taxon>Bacillati</taxon>
        <taxon>Bacillota</taxon>
        <taxon>Clostridia</taxon>
        <taxon>Eubacteriales</taxon>
        <taxon>Oscillospiraceae</taxon>
        <taxon>Caproicibacterium</taxon>
    </lineage>
</organism>
<protein>
    <submittedName>
        <fullName evidence="4">GPR endopeptidase</fullName>
    </submittedName>
</protein>
<dbReference type="Proteomes" id="UP000501316">
    <property type="component" value="Chromosome"/>
</dbReference>
<dbReference type="GO" id="GO:0006508">
    <property type="term" value="P:proteolysis"/>
    <property type="evidence" value="ECO:0007669"/>
    <property type="project" value="UniProtKB-KW"/>
</dbReference>
<dbReference type="EMBL" id="CP046161">
    <property type="protein sequence ID" value="QKO30298.1"/>
    <property type="molecule type" value="Genomic_DNA"/>
</dbReference>
<dbReference type="KEGG" id="clf:GJQ69_00500"/>
<dbReference type="RefSeq" id="WP_086034912.1">
    <property type="nucleotide sequence ID" value="NZ_CP046051.1"/>
</dbReference>
<evidence type="ECO:0000313" key="7">
    <source>
        <dbReference type="Proteomes" id="UP000509623"/>
    </source>
</evidence>
<evidence type="ECO:0000313" key="6">
    <source>
        <dbReference type="Proteomes" id="UP000501316"/>
    </source>
</evidence>
<reference evidence="6 7" key="1">
    <citation type="submission" date="2019-11" db="EMBL/GenBank/DDBJ databases">
        <authorList>
            <person name="Ren C."/>
            <person name="Wang H."/>
            <person name="Xu Y."/>
        </authorList>
    </citation>
    <scope>NUCLEOTIDE SEQUENCE [LARGE SCALE GENOMIC DNA]</scope>
    <source>
        <strain evidence="7">JNU-WLY1368</strain>
        <strain evidence="4 6">LBM 19010</strain>
    </source>
</reference>
<dbReference type="InterPro" id="IPR005080">
    <property type="entry name" value="Peptidase_A25"/>
</dbReference>
<dbReference type="Pfam" id="PF03418">
    <property type="entry name" value="Peptidase_A25"/>
    <property type="match status" value="1"/>
</dbReference>
<dbReference type="GO" id="GO:0009847">
    <property type="term" value="P:spore germination"/>
    <property type="evidence" value="ECO:0007669"/>
    <property type="project" value="InterPro"/>
</dbReference>
<dbReference type="EMBL" id="CP046051">
    <property type="protein sequence ID" value="QKN23096.1"/>
    <property type="molecule type" value="Genomic_DNA"/>
</dbReference>
<keyword evidence="7" id="KW-1185">Reference proteome</keyword>
<evidence type="ECO:0000313" key="5">
    <source>
        <dbReference type="EMBL" id="QKO30298.1"/>
    </source>
</evidence>
<evidence type="ECO:0000313" key="4">
    <source>
        <dbReference type="EMBL" id="QKN23096.1"/>
    </source>
</evidence>
<keyword evidence="3" id="KW-0865">Zymogen</keyword>
<reference evidence="5" key="3">
    <citation type="journal article" date="2022" name="Int. J. Syst. Evol. Microbiol.">
        <title>Caproicibacterium lactatifermentans sp. nov., isolated from pit clay used for the production of Chinese strong aroma-type liquor.</title>
        <authorList>
            <person name="Wang H."/>
            <person name="Gu Y."/>
            <person name="Zhao D."/>
            <person name="Qiao Z."/>
            <person name="Zheng J."/>
            <person name="Gao J."/>
            <person name="Ren C."/>
            <person name="Xu Y."/>
        </authorList>
    </citation>
    <scope>NUCLEOTIDE SEQUENCE</scope>
    <source>
        <strain evidence="5">JNU-WLY1368</strain>
    </source>
</reference>
<dbReference type="Proteomes" id="UP000509623">
    <property type="component" value="Chromosome"/>
</dbReference>
<dbReference type="SUPFAM" id="SSF53163">
    <property type="entry name" value="HybD-like"/>
    <property type="match status" value="1"/>
</dbReference>
<sequence>MGYRTDLALERAEAKTKKESMNGLQVSRMEENGVHYITVEAPQITGTVEGDGKLRHFLSQEIAALLPKKGEVLVAGLGNPQVTPDALGPLCADRVLATRHVRGHIGVQTELAGLRSVCVVKPGVLGTTGIETAELLRTLIRGLCPAAVIAIDALAAGRLHRLGKTVQLSDGGISPGSGVGNDRPSLCETTLGIPVIGLGVPTVVDASTLCSDLCAQTVPCAEQMMVTPRGIDSLVARAAHLLALSVNCALNPSLEPEVYEQLTGA</sequence>
<keyword evidence="1" id="KW-0645">Protease</keyword>
<evidence type="ECO:0000256" key="2">
    <source>
        <dbReference type="ARBA" id="ARBA00022801"/>
    </source>
</evidence>
<dbReference type="GO" id="GO:0008233">
    <property type="term" value="F:peptidase activity"/>
    <property type="evidence" value="ECO:0007669"/>
    <property type="project" value="UniProtKB-KW"/>
</dbReference>
<dbReference type="InterPro" id="IPR023430">
    <property type="entry name" value="Pept_HybD-like_dom_sf"/>
</dbReference>
<proteinExistence type="predicted"/>
<evidence type="ECO:0000256" key="1">
    <source>
        <dbReference type="ARBA" id="ARBA00022670"/>
    </source>
</evidence>